<feature type="region of interest" description="Disordered" evidence="1">
    <location>
        <begin position="42"/>
        <end position="74"/>
    </location>
</feature>
<dbReference type="Proteomes" id="UP000517759">
    <property type="component" value="Unassembled WGS sequence"/>
</dbReference>
<dbReference type="RefSeq" id="WP_183507698.1">
    <property type="nucleotide sequence ID" value="NZ_BSPG01000067.1"/>
</dbReference>
<keyword evidence="5" id="KW-1185">Reference proteome</keyword>
<accession>A0A7W6AKH1</accession>
<reference evidence="5" key="2">
    <citation type="journal article" date="2019" name="Int. J. Syst. Evol. Microbiol.">
        <title>The Global Catalogue of Microorganisms (GCM) 10K type strain sequencing project: providing services to taxonomists for standard genome sequencing and annotation.</title>
        <authorList>
            <consortium name="The Broad Institute Genomics Platform"/>
            <consortium name="The Broad Institute Genome Sequencing Center for Infectious Disease"/>
            <person name="Wu L."/>
            <person name="Ma J."/>
        </authorList>
    </citation>
    <scope>NUCLEOTIDE SEQUENCE [LARGE SCALE GENOMIC DNA]</scope>
    <source>
        <strain evidence="5">NBRC 107710</strain>
    </source>
</reference>
<reference evidence="2" key="4">
    <citation type="submission" date="2023-01" db="EMBL/GenBank/DDBJ databases">
        <title>Draft genome sequence of Methylobacterium brachythecii strain NBRC 107710.</title>
        <authorList>
            <person name="Sun Q."/>
            <person name="Mori K."/>
        </authorList>
    </citation>
    <scope>NUCLEOTIDE SEQUENCE</scope>
    <source>
        <strain evidence="2">NBRC 107710</strain>
    </source>
</reference>
<evidence type="ECO:0000313" key="5">
    <source>
        <dbReference type="Proteomes" id="UP001156881"/>
    </source>
</evidence>
<sequence>MSDIRKHRAFDGRCTVFAGAGLIISDLSDETADLVIAHLSASSPSSSTARTVGGRGLAASTDSPRMRATDRRTG</sequence>
<dbReference type="AlphaFoldDB" id="A0A7W6AKH1"/>
<evidence type="ECO:0000313" key="2">
    <source>
        <dbReference type="EMBL" id="GLS47003.1"/>
    </source>
</evidence>
<evidence type="ECO:0000256" key="1">
    <source>
        <dbReference type="SAM" id="MobiDB-lite"/>
    </source>
</evidence>
<gene>
    <name evidence="2" type="ORF">GCM10007884_50030</name>
    <name evidence="3" type="ORF">GGR33_003665</name>
</gene>
<proteinExistence type="predicted"/>
<evidence type="ECO:0000313" key="3">
    <source>
        <dbReference type="EMBL" id="MBB3904151.1"/>
    </source>
</evidence>
<reference evidence="2" key="1">
    <citation type="journal article" date="2014" name="Int. J. Syst. Evol. Microbiol.">
        <title>Complete genome of a new Firmicutes species belonging to the dominant human colonic microbiota ('Ruminococcus bicirculans') reveals two chromosomes and a selective capacity to utilize plant glucans.</title>
        <authorList>
            <consortium name="NISC Comparative Sequencing Program"/>
            <person name="Wegmann U."/>
            <person name="Louis P."/>
            <person name="Goesmann A."/>
            <person name="Henrissat B."/>
            <person name="Duncan S.H."/>
            <person name="Flint H.J."/>
        </authorList>
    </citation>
    <scope>NUCLEOTIDE SEQUENCE</scope>
    <source>
        <strain evidence="2">NBRC 107710</strain>
    </source>
</reference>
<comment type="caution">
    <text evidence="3">The sequence shown here is derived from an EMBL/GenBank/DDBJ whole genome shotgun (WGS) entry which is preliminary data.</text>
</comment>
<dbReference type="Proteomes" id="UP001156881">
    <property type="component" value="Unassembled WGS sequence"/>
</dbReference>
<name>A0A7W6AKH1_9HYPH</name>
<evidence type="ECO:0000313" key="4">
    <source>
        <dbReference type="Proteomes" id="UP000517759"/>
    </source>
</evidence>
<reference evidence="3 4" key="3">
    <citation type="submission" date="2020-08" db="EMBL/GenBank/DDBJ databases">
        <title>Genomic Encyclopedia of Type Strains, Phase IV (KMG-IV): sequencing the most valuable type-strain genomes for metagenomic binning, comparative biology and taxonomic classification.</title>
        <authorList>
            <person name="Goeker M."/>
        </authorList>
    </citation>
    <scope>NUCLEOTIDE SEQUENCE [LARGE SCALE GENOMIC DNA]</scope>
    <source>
        <strain evidence="3 4">DSM 24105</strain>
    </source>
</reference>
<feature type="compositionally biased region" description="Basic and acidic residues" evidence="1">
    <location>
        <begin position="64"/>
        <end position="74"/>
    </location>
</feature>
<organism evidence="3 4">
    <name type="scientific">Methylobacterium brachythecii</name>
    <dbReference type="NCBI Taxonomy" id="1176177"/>
    <lineage>
        <taxon>Bacteria</taxon>
        <taxon>Pseudomonadati</taxon>
        <taxon>Pseudomonadota</taxon>
        <taxon>Alphaproteobacteria</taxon>
        <taxon>Hyphomicrobiales</taxon>
        <taxon>Methylobacteriaceae</taxon>
        <taxon>Methylobacterium</taxon>
    </lineage>
</organism>
<dbReference type="EMBL" id="JACIDN010000006">
    <property type="protein sequence ID" value="MBB3904151.1"/>
    <property type="molecule type" value="Genomic_DNA"/>
</dbReference>
<dbReference type="EMBL" id="BSPG01000067">
    <property type="protein sequence ID" value="GLS47003.1"/>
    <property type="molecule type" value="Genomic_DNA"/>
</dbReference>
<protein>
    <submittedName>
        <fullName evidence="3">Uncharacterized protein</fullName>
    </submittedName>
</protein>